<dbReference type="EMBL" id="CM046112">
    <property type="protein sequence ID" value="KAI8428912.1"/>
    <property type="molecule type" value="Genomic_DNA"/>
</dbReference>
<proteinExistence type="predicted"/>
<feature type="non-terminal residue" evidence="1">
    <location>
        <position position="1"/>
    </location>
</feature>
<evidence type="ECO:0000313" key="1">
    <source>
        <dbReference type="EMBL" id="KAI8428912.1"/>
    </source>
</evidence>
<reference evidence="1 2" key="1">
    <citation type="journal article" date="2022" name="Genome Biol. Evol.">
        <title>The Spruce Budworm Genome: Reconstructing the Evolutionary History of Antifreeze Proteins.</title>
        <authorList>
            <person name="Beliveau C."/>
            <person name="Gagne P."/>
            <person name="Picq S."/>
            <person name="Vernygora O."/>
            <person name="Keeling C.I."/>
            <person name="Pinkney K."/>
            <person name="Doucet D."/>
            <person name="Wen F."/>
            <person name="Johnston J.S."/>
            <person name="Maaroufi H."/>
            <person name="Boyle B."/>
            <person name="Laroche J."/>
            <person name="Dewar K."/>
            <person name="Juretic N."/>
            <person name="Blackburn G."/>
            <person name="Nisole A."/>
            <person name="Brunet B."/>
            <person name="Brandao M."/>
            <person name="Lumley L."/>
            <person name="Duan J."/>
            <person name="Quan G."/>
            <person name="Lucarotti C.J."/>
            <person name="Roe A.D."/>
            <person name="Sperling F.A.H."/>
            <person name="Levesque R.C."/>
            <person name="Cusson M."/>
        </authorList>
    </citation>
    <scope>NUCLEOTIDE SEQUENCE [LARGE SCALE GENOMIC DNA]</scope>
    <source>
        <strain evidence="1">Glfc:IPQL:Cfum</strain>
    </source>
</reference>
<accession>A0ACC0JY30</accession>
<organism evidence="1 2">
    <name type="scientific">Choristoneura fumiferana</name>
    <name type="common">Spruce budworm moth</name>
    <name type="synonym">Archips fumiferana</name>
    <dbReference type="NCBI Taxonomy" id="7141"/>
    <lineage>
        <taxon>Eukaryota</taxon>
        <taxon>Metazoa</taxon>
        <taxon>Ecdysozoa</taxon>
        <taxon>Arthropoda</taxon>
        <taxon>Hexapoda</taxon>
        <taxon>Insecta</taxon>
        <taxon>Pterygota</taxon>
        <taxon>Neoptera</taxon>
        <taxon>Endopterygota</taxon>
        <taxon>Lepidoptera</taxon>
        <taxon>Glossata</taxon>
        <taxon>Ditrysia</taxon>
        <taxon>Tortricoidea</taxon>
        <taxon>Tortricidae</taxon>
        <taxon>Tortricinae</taxon>
        <taxon>Choristoneura</taxon>
    </lineage>
</organism>
<sequence length="492" mass="53764">FQAALLQRWLLPHFMCPFCPFVQALSVNVSVFTLTAIAIDRHRAIITPLSPYTSHCWAQDSSQNKRAWAIVPTLAQCALGTSHTPLNCFADSEIEQNGSPMAHDPAIPAISSALPASEHPCEVPTPQENDDFSVPENQPDAHSAPPQPELDPDMLSALGESTDDTPEFGEKINENLTKLWLPLLKKPMTRDNKDKIQKEYLVPDNCRLLQAPKINVEIAAAVPDMVRNRDKNLAAMQQQLGSGISAVNRAMDILLKGADANKIQAMKHLSNGCRILCDLHALSTQNRIKLITPSLDKTFLQIIQEAERDETLFGTKLSEKIKAAKTVEKQGLQIKKAVAKLSTPAQSTSNRAPHSGNWPAPPRYTSNRGGRGGARRPTVASTRRTFSAPQPVRTAYTPKPRVQQAQAATSQTISRWIKNVLSESGVDVTVFSAHSTRHAATSPAARAGVGVAAIRRAAGWTDNSTSFARFYNRPTSDEGFFARAVCLPRNNP</sequence>
<comment type="caution">
    <text evidence="1">The sequence shown here is derived from an EMBL/GenBank/DDBJ whole genome shotgun (WGS) entry which is preliminary data.</text>
</comment>
<name>A0ACC0JY30_CHOFU</name>
<gene>
    <name evidence="1" type="ORF">MSG28_007543</name>
</gene>
<keyword evidence="2" id="KW-1185">Reference proteome</keyword>
<protein>
    <submittedName>
        <fullName evidence="1">Uncharacterized protein</fullName>
    </submittedName>
</protein>
<evidence type="ECO:0000313" key="2">
    <source>
        <dbReference type="Proteomes" id="UP001064048"/>
    </source>
</evidence>
<dbReference type="Proteomes" id="UP001064048">
    <property type="component" value="Chromosome 12"/>
</dbReference>